<dbReference type="EMBL" id="CP133548">
    <property type="protein sequence ID" value="WMS87589.1"/>
    <property type="molecule type" value="Genomic_DNA"/>
</dbReference>
<comment type="subcellular location">
    <subcellularLocation>
        <location evidence="5">Cell membrane</location>
        <topology evidence="5">Single-pass membrane protein</topology>
    </subcellularLocation>
</comment>
<keyword evidence="7" id="KW-1185">Reference proteome</keyword>
<proteinExistence type="inferred from homology"/>
<dbReference type="RefSeq" id="WP_309202729.1">
    <property type="nucleotide sequence ID" value="NZ_CP133548.1"/>
</dbReference>
<dbReference type="InterPro" id="IPR009760">
    <property type="entry name" value="DUF1328"/>
</dbReference>
<dbReference type="NCBIfam" id="NF010229">
    <property type="entry name" value="PRK13682.1-4"/>
    <property type="match status" value="1"/>
</dbReference>
<feature type="transmembrane region" description="Helical" evidence="5">
    <location>
        <begin position="29"/>
        <end position="47"/>
    </location>
</feature>
<dbReference type="Pfam" id="PF07043">
    <property type="entry name" value="DUF1328"/>
    <property type="match status" value="1"/>
</dbReference>
<dbReference type="Proteomes" id="UP001239782">
    <property type="component" value="Chromosome"/>
</dbReference>
<organism evidence="6 7">
    <name type="scientific">Pleionea litopenaei</name>
    <dbReference type="NCBI Taxonomy" id="3070815"/>
    <lineage>
        <taxon>Bacteria</taxon>
        <taxon>Pseudomonadati</taxon>
        <taxon>Pseudomonadota</taxon>
        <taxon>Gammaproteobacteria</taxon>
        <taxon>Oceanospirillales</taxon>
        <taxon>Pleioneaceae</taxon>
        <taxon>Pleionea</taxon>
    </lineage>
</organism>
<evidence type="ECO:0000256" key="2">
    <source>
        <dbReference type="ARBA" id="ARBA00022692"/>
    </source>
</evidence>
<accession>A0AA51RU80</accession>
<dbReference type="KEGG" id="plei:Q9312_01375"/>
<protein>
    <recommendedName>
        <fullName evidence="5">UPF0391 membrane protein Q9312_01375</fullName>
    </recommendedName>
</protein>
<reference evidence="6 7" key="1">
    <citation type="submission" date="2023-08" db="EMBL/GenBank/DDBJ databases">
        <title>Pleionea litopenaei sp. nov., isolated from stomach of juvenile Litopenaeus vannamei.</title>
        <authorList>
            <person name="Rho A.M."/>
            <person name="Hwang C.Y."/>
        </authorList>
    </citation>
    <scope>NUCLEOTIDE SEQUENCE [LARGE SCALE GENOMIC DNA]</scope>
    <source>
        <strain evidence="6 7">HL-JVS1</strain>
    </source>
</reference>
<keyword evidence="3 5" id="KW-1133">Transmembrane helix</keyword>
<name>A0AA51RU80_9GAMM</name>
<dbReference type="PIRSF" id="PIRSF036466">
    <property type="entry name" value="UCP036466"/>
    <property type="match status" value="1"/>
</dbReference>
<evidence type="ECO:0000256" key="5">
    <source>
        <dbReference type="HAMAP-Rule" id="MF_01361"/>
    </source>
</evidence>
<evidence type="ECO:0000313" key="7">
    <source>
        <dbReference type="Proteomes" id="UP001239782"/>
    </source>
</evidence>
<evidence type="ECO:0000256" key="1">
    <source>
        <dbReference type="ARBA" id="ARBA00022475"/>
    </source>
</evidence>
<sequence>MLNGSILFLVIAIIAAVLGFTNIAGVATTFAKVMFILFLILWFVSMLRSRKRSNA</sequence>
<dbReference type="GO" id="GO:0005886">
    <property type="term" value="C:plasma membrane"/>
    <property type="evidence" value="ECO:0007669"/>
    <property type="project" value="UniProtKB-SubCell"/>
</dbReference>
<gene>
    <name evidence="6" type="ORF">Q9312_01375</name>
</gene>
<comment type="similarity">
    <text evidence="5">Belongs to the UPF0391 family.</text>
</comment>
<evidence type="ECO:0000256" key="3">
    <source>
        <dbReference type="ARBA" id="ARBA00022989"/>
    </source>
</evidence>
<dbReference type="AlphaFoldDB" id="A0AA51RU80"/>
<dbReference type="HAMAP" id="MF_01361">
    <property type="entry name" value="UPF0391"/>
    <property type="match status" value="1"/>
</dbReference>
<evidence type="ECO:0000313" key="6">
    <source>
        <dbReference type="EMBL" id="WMS87589.1"/>
    </source>
</evidence>
<keyword evidence="4 5" id="KW-0472">Membrane</keyword>
<keyword evidence="2 5" id="KW-0812">Transmembrane</keyword>
<evidence type="ECO:0000256" key="4">
    <source>
        <dbReference type="ARBA" id="ARBA00023136"/>
    </source>
</evidence>
<keyword evidence="1 5" id="KW-1003">Cell membrane</keyword>